<evidence type="ECO:0000313" key="1">
    <source>
        <dbReference type="EMBL" id="WUU56660.1"/>
    </source>
</evidence>
<protein>
    <recommendedName>
        <fullName evidence="2">Phage protein</fullName>
    </recommendedName>
</protein>
<organism evidence="1">
    <name type="scientific">Streptomyces althioticus</name>
    <dbReference type="NCBI Taxonomy" id="83380"/>
    <lineage>
        <taxon>Bacteria</taxon>
        <taxon>Bacillati</taxon>
        <taxon>Actinomycetota</taxon>
        <taxon>Actinomycetes</taxon>
        <taxon>Kitasatosporales</taxon>
        <taxon>Streptomycetaceae</taxon>
        <taxon>Streptomyces</taxon>
        <taxon>Streptomyces althioticus group</taxon>
    </lineage>
</organism>
<dbReference type="EMBL" id="CP109207">
    <property type="protein sequence ID" value="WUU56660.1"/>
    <property type="molecule type" value="Genomic_DNA"/>
</dbReference>
<accession>A0ABZ1YAR7</accession>
<name>A0ABZ1YAR7_9ACTN</name>
<sequence>MTYGTLDWYKEQWAYWRKQYQEANRRASSAVAEAKKSKERLITAIRMMQTVKAERDQFEDMLNRIGEAYAYETSQYDFNEAVYTILEERNRD</sequence>
<gene>
    <name evidence="1" type="ORF">OIE82_27345</name>
</gene>
<evidence type="ECO:0008006" key="2">
    <source>
        <dbReference type="Google" id="ProtNLM"/>
    </source>
</evidence>
<reference evidence="1" key="1">
    <citation type="submission" date="2022-10" db="EMBL/GenBank/DDBJ databases">
        <title>The complete genomes of actinobacterial strains from the NBC collection.</title>
        <authorList>
            <person name="Joergensen T.S."/>
            <person name="Alvarez Arevalo M."/>
            <person name="Sterndorff E.B."/>
            <person name="Faurdal D."/>
            <person name="Vuksanovic O."/>
            <person name="Mourched A.-S."/>
            <person name="Charusanti P."/>
            <person name="Shaw S."/>
            <person name="Blin K."/>
            <person name="Weber T."/>
        </authorList>
    </citation>
    <scope>NUCLEOTIDE SEQUENCE [LARGE SCALE GENOMIC DNA]</scope>
    <source>
        <strain evidence="1">NBC 01686</strain>
    </source>
</reference>
<proteinExistence type="predicted"/>
<dbReference type="RefSeq" id="WP_395759521.1">
    <property type="nucleotide sequence ID" value="NZ_CP109207.1"/>
</dbReference>